<dbReference type="InterPro" id="IPR036388">
    <property type="entry name" value="WH-like_DNA-bd_sf"/>
</dbReference>
<feature type="domain" description="HTH iclR-type" evidence="5">
    <location>
        <begin position="14"/>
        <end position="75"/>
    </location>
</feature>
<dbReference type="SUPFAM" id="SSF55781">
    <property type="entry name" value="GAF domain-like"/>
    <property type="match status" value="1"/>
</dbReference>
<gene>
    <name evidence="6" type="ORF">FF100_34465</name>
</gene>
<dbReference type="InterPro" id="IPR050707">
    <property type="entry name" value="HTH_MetabolicPath_Reg"/>
</dbReference>
<evidence type="ECO:0000313" key="6">
    <source>
        <dbReference type="EMBL" id="TNC06417.1"/>
    </source>
</evidence>
<dbReference type="PANTHER" id="PTHR30136:SF39">
    <property type="entry name" value="TRANSCRIPTIONAL REGULATORY PROTEIN"/>
    <property type="match status" value="1"/>
</dbReference>
<keyword evidence="1" id="KW-0805">Transcription regulation</keyword>
<dbReference type="Gene3D" id="3.30.450.40">
    <property type="match status" value="2"/>
</dbReference>
<dbReference type="PANTHER" id="PTHR30136">
    <property type="entry name" value="HELIX-TURN-HELIX TRANSCRIPTIONAL REGULATOR, ICLR FAMILY"/>
    <property type="match status" value="1"/>
</dbReference>
<protein>
    <submittedName>
        <fullName evidence="6">IclR family transcriptional regulator</fullName>
    </submittedName>
</protein>
<dbReference type="GO" id="GO:0003700">
    <property type="term" value="F:DNA-binding transcription factor activity"/>
    <property type="evidence" value="ECO:0007669"/>
    <property type="project" value="TreeGrafter"/>
</dbReference>
<dbReference type="SMART" id="SM00346">
    <property type="entry name" value="HTH_ICLR"/>
    <property type="match status" value="1"/>
</dbReference>
<dbReference type="SUPFAM" id="SSF46785">
    <property type="entry name" value="Winged helix' DNA-binding domain"/>
    <property type="match status" value="1"/>
</dbReference>
<accession>A0A5C4L6D5</accession>
<evidence type="ECO:0000256" key="2">
    <source>
        <dbReference type="ARBA" id="ARBA00023125"/>
    </source>
</evidence>
<keyword evidence="7" id="KW-1185">Reference proteome</keyword>
<dbReference type="Pfam" id="PF01614">
    <property type="entry name" value="IclR_C"/>
    <property type="match status" value="1"/>
</dbReference>
<dbReference type="OrthoDB" id="6166718at2"/>
<name>A0A5C4L6D5_9HYPH</name>
<dbReference type="AlphaFoldDB" id="A0A5C4L6D5"/>
<dbReference type="Gene3D" id="1.10.10.10">
    <property type="entry name" value="Winged helix-like DNA-binding domain superfamily/Winged helix DNA-binding domain"/>
    <property type="match status" value="1"/>
</dbReference>
<keyword evidence="2" id="KW-0238">DNA-binding</keyword>
<proteinExistence type="predicted"/>
<reference evidence="6 7" key="1">
    <citation type="submission" date="2019-06" db="EMBL/GenBank/DDBJ databases">
        <title>Genome of Methylobacterium sp. 17Sr1-39.</title>
        <authorList>
            <person name="Seo T."/>
        </authorList>
    </citation>
    <scope>NUCLEOTIDE SEQUENCE [LARGE SCALE GENOMIC DNA]</scope>
    <source>
        <strain evidence="6 7">17Sr1-39</strain>
    </source>
</reference>
<dbReference type="EMBL" id="VDDA01000049">
    <property type="protein sequence ID" value="TNC06417.1"/>
    <property type="molecule type" value="Genomic_DNA"/>
</dbReference>
<dbReference type="GO" id="GO:0045892">
    <property type="term" value="P:negative regulation of DNA-templated transcription"/>
    <property type="evidence" value="ECO:0007669"/>
    <property type="project" value="TreeGrafter"/>
</dbReference>
<feature type="compositionally biased region" description="Gly residues" evidence="4">
    <location>
        <begin position="244"/>
        <end position="253"/>
    </location>
</feature>
<dbReference type="InterPro" id="IPR036390">
    <property type="entry name" value="WH_DNA-bd_sf"/>
</dbReference>
<sequence>MVTTKTDPMPDRSVSAAERTMTILNAFLTHQNPLSLTELEACTGLFKSVILRYMITLVRESMIRKNPDGTYQLGTKVLKLAHAYEQSVDRLDIIKPSLERLVAASGETASFYVREGETRICLFRHNSPHSLRVSLRQGDTMPLDETSTGQVLRHGGGAPRVDGCDIRQTAGLLDPLTTSISIPVFGAGETLVGALTLSGPIGRFDPSGAQIRRRLSEESARLSAAFGSSRYETPPTAEREAGSCGAGSRGAVP</sequence>
<comment type="caution">
    <text evidence="6">The sequence shown here is derived from an EMBL/GenBank/DDBJ whole genome shotgun (WGS) entry which is preliminary data.</text>
</comment>
<evidence type="ECO:0000259" key="5">
    <source>
        <dbReference type="PROSITE" id="PS51077"/>
    </source>
</evidence>
<dbReference type="Proteomes" id="UP000305267">
    <property type="component" value="Unassembled WGS sequence"/>
</dbReference>
<dbReference type="PROSITE" id="PS51077">
    <property type="entry name" value="HTH_ICLR"/>
    <property type="match status" value="1"/>
</dbReference>
<dbReference type="InterPro" id="IPR005471">
    <property type="entry name" value="Tscrpt_reg_IclR_N"/>
</dbReference>
<evidence type="ECO:0000256" key="3">
    <source>
        <dbReference type="ARBA" id="ARBA00023163"/>
    </source>
</evidence>
<dbReference type="GO" id="GO:0003677">
    <property type="term" value="F:DNA binding"/>
    <property type="evidence" value="ECO:0007669"/>
    <property type="project" value="UniProtKB-KW"/>
</dbReference>
<dbReference type="InterPro" id="IPR014757">
    <property type="entry name" value="Tscrpt_reg_IclR_C"/>
</dbReference>
<feature type="region of interest" description="Disordered" evidence="4">
    <location>
        <begin position="223"/>
        <end position="253"/>
    </location>
</feature>
<dbReference type="InterPro" id="IPR029016">
    <property type="entry name" value="GAF-like_dom_sf"/>
</dbReference>
<organism evidence="6 7">
    <name type="scientific">Methylobacterium terricola</name>
    <dbReference type="NCBI Taxonomy" id="2583531"/>
    <lineage>
        <taxon>Bacteria</taxon>
        <taxon>Pseudomonadati</taxon>
        <taxon>Pseudomonadota</taxon>
        <taxon>Alphaproteobacteria</taxon>
        <taxon>Hyphomicrobiales</taxon>
        <taxon>Methylobacteriaceae</taxon>
        <taxon>Methylobacterium</taxon>
    </lineage>
</organism>
<evidence type="ECO:0000256" key="1">
    <source>
        <dbReference type="ARBA" id="ARBA00023015"/>
    </source>
</evidence>
<keyword evidence="3" id="KW-0804">Transcription</keyword>
<feature type="region of interest" description="Disordered" evidence="4">
    <location>
        <begin position="140"/>
        <end position="160"/>
    </location>
</feature>
<dbReference type="Pfam" id="PF09339">
    <property type="entry name" value="HTH_IclR"/>
    <property type="match status" value="1"/>
</dbReference>
<evidence type="ECO:0000256" key="4">
    <source>
        <dbReference type="SAM" id="MobiDB-lite"/>
    </source>
</evidence>
<evidence type="ECO:0000313" key="7">
    <source>
        <dbReference type="Proteomes" id="UP000305267"/>
    </source>
</evidence>